<dbReference type="GO" id="GO:0009986">
    <property type="term" value="C:cell surface"/>
    <property type="evidence" value="ECO:0007669"/>
    <property type="project" value="TreeGrafter"/>
</dbReference>
<evidence type="ECO:0000256" key="3">
    <source>
        <dbReference type="ARBA" id="ARBA00022525"/>
    </source>
</evidence>
<keyword evidence="5" id="KW-0325">Glycoprotein</keyword>
<evidence type="ECO:0000256" key="6">
    <source>
        <dbReference type="SAM" id="MobiDB-lite"/>
    </source>
</evidence>
<evidence type="ECO:0000313" key="8">
    <source>
        <dbReference type="EMBL" id="KAF2120565.1"/>
    </source>
</evidence>
<evidence type="ECO:0008006" key="10">
    <source>
        <dbReference type="Google" id="ProtNLM"/>
    </source>
</evidence>
<dbReference type="InterPro" id="IPR051648">
    <property type="entry name" value="CWI-Assembly_Regulator"/>
</dbReference>
<keyword evidence="7" id="KW-0472">Membrane</keyword>
<reference evidence="8" key="1">
    <citation type="journal article" date="2020" name="Stud. Mycol.">
        <title>101 Dothideomycetes genomes: a test case for predicting lifestyles and emergence of pathogens.</title>
        <authorList>
            <person name="Haridas S."/>
            <person name="Albert R."/>
            <person name="Binder M."/>
            <person name="Bloem J."/>
            <person name="Labutti K."/>
            <person name="Salamov A."/>
            <person name="Andreopoulos B."/>
            <person name="Baker S."/>
            <person name="Barry K."/>
            <person name="Bills G."/>
            <person name="Bluhm B."/>
            <person name="Cannon C."/>
            <person name="Castanera R."/>
            <person name="Culley D."/>
            <person name="Daum C."/>
            <person name="Ezra D."/>
            <person name="Gonzalez J."/>
            <person name="Henrissat B."/>
            <person name="Kuo A."/>
            <person name="Liang C."/>
            <person name="Lipzen A."/>
            <person name="Lutzoni F."/>
            <person name="Magnuson J."/>
            <person name="Mondo S."/>
            <person name="Nolan M."/>
            <person name="Ohm R."/>
            <person name="Pangilinan J."/>
            <person name="Park H.-J."/>
            <person name="Ramirez L."/>
            <person name="Alfaro M."/>
            <person name="Sun H."/>
            <person name="Tritt A."/>
            <person name="Yoshinaga Y."/>
            <person name="Zwiers L.-H."/>
            <person name="Turgeon B."/>
            <person name="Goodwin S."/>
            <person name="Spatafora J."/>
            <person name="Crous P."/>
            <person name="Grigoriev I."/>
        </authorList>
    </citation>
    <scope>NUCLEOTIDE SEQUENCE</scope>
    <source>
        <strain evidence="8">CBS 627.86</strain>
    </source>
</reference>
<comment type="subcellular location">
    <subcellularLocation>
        <location evidence="1">Secreted</location>
        <location evidence="1">Cell wall</location>
    </subcellularLocation>
</comment>
<dbReference type="Proteomes" id="UP000799770">
    <property type="component" value="Unassembled WGS sequence"/>
</dbReference>
<dbReference type="GO" id="GO:0009277">
    <property type="term" value="C:fungal-type cell wall"/>
    <property type="evidence" value="ECO:0007669"/>
    <property type="project" value="TreeGrafter"/>
</dbReference>
<keyword evidence="4" id="KW-0732">Signal</keyword>
<dbReference type="InterPro" id="IPR036941">
    <property type="entry name" value="Rcpt_L-dom_sf"/>
</dbReference>
<gene>
    <name evidence="8" type="ORF">BDV96DRAFT_269680</name>
</gene>
<keyword evidence="3" id="KW-0964">Secreted</keyword>
<keyword evidence="7" id="KW-1133">Transmembrane helix</keyword>
<dbReference type="GO" id="GO:0031505">
    <property type="term" value="P:fungal-type cell wall organization"/>
    <property type="evidence" value="ECO:0007669"/>
    <property type="project" value="TreeGrafter"/>
</dbReference>
<evidence type="ECO:0000256" key="4">
    <source>
        <dbReference type="ARBA" id="ARBA00022729"/>
    </source>
</evidence>
<evidence type="ECO:0000256" key="1">
    <source>
        <dbReference type="ARBA" id="ARBA00004191"/>
    </source>
</evidence>
<feature type="transmembrane region" description="Helical" evidence="7">
    <location>
        <begin position="382"/>
        <end position="404"/>
    </location>
</feature>
<evidence type="ECO:0000256" key="7">
    <source>
        <dbReference type="SAM" id="Phobius"/>
    </source>
</evidence>
<dbReference type="SUPFAM" id="SSF52058">
    <property type="entry name" value="L domain-like"/>
    <property type="match status" value="2"/>
</dbReference>
<dbReference type="AlphaFoldDB" id="A0A6A5ZMW0"/>
<keyword evidence="7" id="KW-0812">Transmembrane</keyword>
<dbReference type="EMBL" id="ML977313">
    <property type="protein sequence ID" value="KAF2120565.1"/>
    <property type="molecule type" value="Genomic_DNA"/>
</dbReference>
<protein>
    <recommendedName>
        <fullName evidence="10">Receptor L-domain domain-containing protein</fullName>
    </recommendedName>
</protein>
<keyword evidence="9" id="KW-1185">Reference proteome</keyword>
<evidence type="ECO:0000313" key="9">
    <source>
        <dbReference type="Proteomes" id="UP000799770"/>
    </source>
</evidence>
<dbReference type="OrthoDB" id="536881at2759"/>
<keyword evidence="2" id="KW-0134">Cell wall</keyword>
<organism evidence="8 9">
    <name type="scientific">Lophiotrema nucula</name>
    <dbReference type="NCBI Taxonomy" id="690887"/>
    <lineage>
        <taxon>Eukaryota</taxon>
        <taxon>Fungi</taxon>
        <taxon>Dikarya</taxon>
        <taxon>Ascomycota</taxon>
        <taxon>Pezizomycotina</taxon>
        <taxon>Dothideomycetes</taxon>
        <taxon>Pleosporomycetidae</taxon>
        <taxon>Pleosporales</taxon>
        <taxon>Lophiotremataceae</taxon>
        <taxon>Lophiotrema</taxon>
    </lineage>
</organism>
<dbReference type="Gene3D" id="3.80.20.20">
    <property type="entry name" value="Receptor L-domain"/>
    <property type="match status" value="1"/>
</dbReference>
<sequence length="483" mass="51293">MIHIFTSPRDPSESFLIFIRECSDSTSTATIAQPSDTGIFTKCSTWLGDVVIVTATPSELSLGPIEVIKGSLNIVNNSELSRLEAPDLRTIGGDMTLDTVQILDTVSFPQLSSVGKLLLNALPNLQAMGLDTGIDVSKVDIQNTQIQSLELNVKAADQIIIANNRYITKINLGLTNIGKSLTMEANNPMIAIELPNLSWAYNITIRNVSSISVPNLNYVNGSLGLYGTVMETFEAPSLSVLKGDFEAASNTELVNISMPSLISAGSVHLYNHTHLNTVDFSQLGTIDKNFEIVDGNLTALMIPFLLRNVGGDVNITTANKTFHCDNLDNSKQNNVIQGNYECNGLHAESSTASSIPSSTSSSGSSLVSTLPPSAGLSNGAKAGIGVGAGAGAVALIGVGALLLLRRRKRGPSKKSSVDWEKPEIDGVVVKREMIVELNSDQTGAAEMMTGDEAQELHAEHGMSEVDPATGTRMRLVNGTHELG</sequence>
<accession>A0A6A5ZMW0</accession>
<dbReference type="PANTHER" id="PTHR31018">
    <property type="entry name" value="SPORULATION-SPECIFIC PROTEIN-RELATED"/>
    <property type="match status" value="1"/>
</dbReference>
<dbReference type="PANTHER" id="PTHR31018:SF3">
    <property type="entry name" value="RECEPTOR PROTEIN-TYROSINE KINASE"/>
    <property type="match status" value="1"/>
</dbReference>
<feature type="region of interest" description="Disordered" evidence="6">
    <location>
        <begin position="349"/>
        <end position="370"/>
    </location>
</feature>
<proteinExistence type="predicted"/>
<evidence type="ECO:0000256" key="5">
    <source>
        <dbReference type="ARBA" id="ARBA00023180"/>
    </source>
</evidence>
<evidence type="ECO:0000256" key="2">
    <source>
        <dbReference type="ARBA" id="ARBA00022512"/>
    </source>
</evidence>
<dbReference type="GO" id="GO:0005886">
    <property type="term" value="C:plasma membrane"/>
    <property type="evidence" value="ECO:0007669"/>
    <property type="project" value="TreeGrafter"/>
</dbReference>
<name>A0A6A5ZMW0_9PLEO</name>